<dbReference type="InterPro" id="IPR050902">
    <property type="entry name" value="ABC_Transporter_SBP"/>
</dbReference>
<name>A0ABQ5MLU8_9FLAO</name>
<dbReference type="SUPFAM" id="SSF53807">
    <property type="entry name" value="Helical backbone' metal receptor"/>
    <property type="match status" value="1"/>
</dbReference>
<dbReference type="PROSITE" id="PS50983">
    <property type="entry name" value="FE_B12_PBP"/>
    <property type="match status" value="1"/>
</dbReference>
<dbReference type="Proteomes" id="UP001143543">
    <property type="component" value="Unassembled WGS sequence"/>
</dbReference>
<dbReference type="PANTHER" id="PTHR30535">
    <property type="entry name" value="VITAMIN B12-BINDING PROTEIN"/>
    <property type="match status" value="1"/>
</dbReference>
<keyword evidence="3" id="KW-1185">Reference proteome</keyword>
<reference evidence="2" key="1">
    <citation type="submission" date="2022-07" db="EMBL/GenBank/DDBJ databases">
        <title>Taxonomy of Novel Oxalotrophic and Methylotrophic Bacteria.</title>
        <authorList>
            <person name="Sahin N."/>
            <person name="Tani A."/>
        </authorList>
    </citation>
    <scope>NUCLEOTIDE SEQUENCE</scope>
    <source>
        <strain evidence="2">Y10</strain>
    </source>
</reference>
<comment type="caution">
    <text evidence="2">The sequence shown here is derived from an EMBL/GenBank/DDBJ whole genome shotgun (WGS) entry which is preliminary data.</text>
</comment>
<dbReference type="Pfam" id="PF01497">
    <property type="entry name" value="Peripla_BP_2"/>
    <property type="match status" value="1"/>
</dbReference>
<dbReference type="Gene3D" id="3.40.50.1980">
    <property type="entry name" value="Nitrogenase molybdenum iron protein domain"/>
    <property type="match status" value="2"/>
</dbReference>
<evidence type="ECO:0000259" key="1">
    <source>
        <dbReference type="PROSITE" id="PS50983"/>
    </source>
</evidence>
<sequence>MTFVSKTKLNTFDFMKNIKATFLSVSIALSLLFLTVSCSEKTKKEVTPAVSQTIEVTYAKGFTVENKDTYTLITVTKPWPNADRTFTYALIPKGTPTPTGEFDAVVQTPVENLVVTSTTHIPSLEALAVENTLVGFPDTQYVSSPKTRARIDNGLVKELGINESINTETVIDLDPDVVIGFSINNQNKTYATLQKTGIPVVYNGDWAEETPLGKAEWIKFFAPFFNKEKEADSIFSHIVTEYNNAKQLAAASNTKPTVVSGAMYRDVWYLPGGRSWMAQFLADANTQYLWSDNNDTGSLSLNFETVYDKAINADFWLAPGQFTAYSQLLDESASYKNFKAFKNKNIYTFSNTKGATGGLLYYELAPSRPDLVLKDLIYFTHPNVLTNYTPQFFKPLE</sequence>
<evidence type="ECO:0000313" key="3">
    <source>
        <dbReference type="Proteomes" id="UP001143543"/>
    </source>
</evidence>
<dbReference type="InterPro" id="IPR002491">
    <property type="entry name" value="ABC_transptr_periplasmic_BD"/>
</dbReference>
<proteinExistence type="predicted"/>
<gene>
    <name evidence="2" type="ORF">Y10_24130</name>
</gene>
<evidence type="ECO:0000313" key="2">
    <source>
        <dbReference type="EMBL" id="GLB50045.1"/>
    </source>
</evidence>
<dbReference type="PANTHER" id="PTHR30535:SF34">
    <property type="entry name" value="MOLYBDATE-BINDING PROTEIN MOLA"/>
    <property type="match status" value="1"/>
</dbReference>
<accession>A0ABQ5MLU8</accession>
<protein>
    <submittedName>
        <fullName evidence="2">ABC transporter substrate-binding protein</fullName>
    </submittedName>
</protein>
<dbReference type="EMBL" id="BRVO01000002">
    <property type="protein sequence ID" value="GLB50045.1"/>
    <property type="molecule type" value="Genomic_DNA"/>
</dbReference>
<organism evidence="2 3">
    <name type="scientific">Neptunitalea lumnitzerae</name>
    <dbReference type="NCBI Taxonomy" id="2965509"/>
    <lineage>
        <taxon>Bacteria</taxon>
        <taxon>Pseudomonadati</taxon>
        <taxon>Bacteroidota</taxon>
        <taxon>Flavobacteriia</taxon>
        <taxon>Flavobacteriales</taxon>
        <taxon>Flavobacteriaceae</taxon>
        <taxon>Neptunitalea</taxon>
    </lineage>
</organism>
<feature type="domain" description="Fe/B12 periplasmic-binding" evidence="1">
    <location>
        <begin position="112"/>
        <end position="384"/>
    </location>
</feature>